<organism evidence="1">
    <name type="scientific">Cladocopium goreaui</name>
    <dbReference type="NCBI Taxonomy" id="2562237"/>
    <lineage>
        <taxon>Eukaryota</taxon>
        <taxon>Sar</taxon>
        <taxon>Alveolata</taxon>
        <taxon>Dinophyceae</taxon>
        <taxon>Suessiales</taxon>
        <taxon>Symbiodiniaceae</taxon>
        <taxon>Cladocopium</taxon>
    </lineage>
</organism>
<sequence length="109" mass="12645">MEEKKEEKTRPNSKFSTLSNPKAEGVLCKATAHQKGLREFLGEVQKSHISFEQWIFMIRKEDFPDAGWDIELSDAFLPLNEIRPARACATLMKPQVCNSQQCHRHFLRL</sequence>
<reference evidence="1" key="1">
    <citation type="submission" date="2022-10" db="EMBL/GenBank/DDBJ databases">
        <authorList>
            <person name="Chen Y."/>
            <person name="Dougan E. K."/>
            <person name="Chan C."/>
            <person name="Rhodes N."/>
            <person name="Thang M."/>
        </authorList>
    </citation>
    <scope>NUCLEOTIDE SEQUENCE</scope>
</reference>
<name>A0A9P1CZN9_9DINO</name>
<dbReference type="EMBL" id="CAMXCT030002602">
    <property type="protein sequence ID" value="CAL4786563.1"/>
    <property type="molecule type" value="Genomic_DNA"/>
</dbReference>
<reference evidence="2" key="2">
    <citation type="submission" date="2024-04" db="EMBL/GenBank/DDBJ databases">
        <authorList>
            <person name="Chen Y."/>
            <person name="Shah S."/>
            <person name="Dougan E. K."/>
            <person name="Thang M."/>
            <person name="Chan C."/>
        </authorList>
    </citation>
    <scope>NUCLEOTIDE SEQUENCE [LARGE SCALE GENOMIC DNA]</scope>
</reference>
<dbReference type="AlphaFoldDB" id="A0A9P1CZN9"/>
<dbReference type="EMBL" id="CAMXCT020002602">
    <property type="protein sequence ID" value="CAL1152626.1"/>
    <property type="molecule type" value="Genomic_DNA"/>
</dbReference>
<protein>
    <submittedName>
        <fullName evidence="1">Uncharacterized protein</fullName>
    </submittedName>
</protein>
<evidence type="ECO:0000313" key="3">
    <source>
        <dbReference type="Proteomes" id="UP001152797"/>
    </source>
</evidence>
<gene>
    <name evidence="1" type="ORF">C1SCF055_LOCUS25473</name>
</gene>
<proteinExistence type="predicted"/>
<comment type="caution">
    <text evidence="1">The sequence shown here is derived from an EMBL/GenBank/DDBJ whole genome shotgun (WGS) entry which is preliminary data.</text>
</comment>
<evidence type="ECO:0000313" key="1">
    <source>
        <dbReference type="EMBL" id="CAI3999251.1"/>
    </source>
</evidence>
<keyword evidence="3" id="KW-1185">Reference proteome</keyword>
<dbReference type="Proteomes" id="UP001152797">
    <property type="component" value="Unassembled WGS sequence"/>
</dbReference>
<accession>A0A9P1CZN9</accession>
<evidence type="ECO:0000313" key="2">
    <source>
        <dbReference type="EMBL" id="CAL1152626.1"/>
    </source>
</evidence>
<dbReference type="EMBL" id="CAMXCT010002602">
    <property type="protein sequence ID" value="CAI3999251.1"/>
    <property type="molecule type" value="Genomic_DNA"/>
</dbReference>